<keyword evidence="1" id="KW-0238">DNA-binding</keyword>
<dbReference type="PANTHER" id="PTHR46558:SF11">
    <property type="entry name" value="HTH-TYPE TRANSCRIPTIONAL REGULATOR XRE"/>
    <property type="match status" value="1"/>
</dbReference>
<reference evidence="3" key="1">
    <citation type="submission" date="2023-07" db="EMBL/GenBank/DDBJ databases">
        <title>Whole Genome Sequencing of Colonoscopy isolates.</title>
        <authorList>
            <person name="Surve S.V."/>
            <person name="Valls R.A."/>
            <person name="Barrak K.E."/>
            <person name="Gardner T.B."/>
            <person name="O'Toole G.A."/>
        </authorList>
    </citation>
    <scope>NUCLEOTIDE SEQUENCE</scope>
    <source>
        <strain evidence="3">GP0003</strain>
    </source>
</reference>
<dbReference type="Proteomes" id="UP001169713">
    <property type="component" value="Unassembled WGS sequence"/>
</dbReference>
<evidence type="ECO:0000313" key="4">
    <source>
        <dbReference type="Proteomes" id="UP001169713"/>
    </source>
</evidence>
<proteinExistence type="predicted"/>
<dbReference type="InterPro" id="IPR010982">
    <property type="entry name" value="Lambda_DNA-bd_dom_sf"/>
</dbReference>
<name>A0ABD5A039_9LACO</name>
<organism evidence="3 4">
    <name type="scientific">Lactobacillus paragasseri</name>
    <dbReference type="NCBI Taxonomy" id="2107999"/>
    <lineage>
        <taxon>Bacteria</taxon>
        <taxon>Bacillati</taxon>
        <taxon>Bacillota</taxon>
        <taxon>Bacilli</taxon>
        <taxon>Lactobacillales</taxon>
        <taxon>Lactobacillaceae</taxon>
        <taxon>Lactobacillus</taxon>
    </lineage>
</organism>
<dbReference type="CDD" id="cd00093">
    <property type="entry name" value="HTH_XRE"/>
    <property type="match status" value="1"/>
</dbReference>
<dbReference type="GO" id="GO:0003677">
    <property type="term" value="F:DNA binding"/>
    <property type="evidence" value="ECO:0007669"/>
    <property type="project" value="UniProtKB-KW"/>
</dbReference>
<evidence type="ECO:0000313" key="3">
    <source>
        <dbReference type="EMBL" id="MDO6361201.1"/>
    </source>
</evidence>
<dbReference type="SUPFAM" id="SSF47413">
    <property type="entry name" value="lambda repressor-like DNA-binding domains"/>
    <property type="match status" value="1"/>
</dbReference>
<dbReference type="PROSITE" id="PS50943">
    <property type="entry name" value="HTH_CROC1"/>
    <property type="match status" value="1"/>
</dbReference>
<sequence>MIGNKVHDLRIKKHLTQTELSKILHVSQQTITKWENGKAEPSSSALAKISDYFNVSADYLLGKPEKNKSTVTDADLENMLDNAKSFDGKPMDDHDRELIRAYLKGLYENK</sequence>
<evidence type="ECO:0000256" key="1">
    <source>
        <dbReference type="ARBA" id="ARBA00023125"/>
    </source>
</evidence>
<dbReference type="InterPro" id="IPR001387">
    <property type="entry name" value="Cro/C1-type_HTH"/>
</dbReference>
<gene>
    <name evidence="3" type="ORF">Q4436_03585</name>
</gene>
<dbReference type="Pfam" id="PF01381">
    <property type="entry name" value="HTH_3"/>
    <property type="match status" value="1"/>
</dbReference>
<dbReference type="PANTHER" id="PTHR46558">
    <property type="entry name" value="TRACRIPTIONAL REGULATORY PROTEIN-RELATED-RELATED"/>
    <property type="match status" value="1"/>
</dbReference>
<dbReference type="SMART" id="SM00530">
    <property type="entry name" value="HTH_XRE"/>
    <property type="match status" value="1"/>
</dbReference>
<accession>A0ABD5A039</accession>
<evidence type="ECO:0000259" key="2">
    <source>
        <dbReference type="PROSITE" id="PS50943"/>
    </source>
</evidence>
<dbReference type="EMBL" id="JAUONS010000002">
    <property type="protein sequence ID" value="MDO6361201.1"/>
    <property type="molecule type" value="Genomic_DNA"/>
</dbReference>
<dbReference type="RefSeq" id="WP_262334137.1">
    <property type="nucleotide sequence ID" value="NZ_JANZQG010000004.1"/>
</dbReference>
<dbReference type="AlphaFoldDB" id="A0ABD5A039"/>
<protein>
    <submittedName>
        <fullName evidence="3">Helix-turn-helix transcriptional regulator</fullName>
    </submittedName>
</protein>
<feature type="domain" description="HTH cro/C1-type" evidence="2">
    <location>
        <begin position="6"/>
        <end position="60"/>
    </location>
</feature>
<comment type="caution">
    <text evidence="3">The sequence shown here is derived from an EMBL/GenBank/DDBJ whole genome shotgun (WGS) entry which is preliminary data.</text>
</comment>
<dbReference type="Gene3D" id="1.10.260.40">
    <property type="entry name" value="lambda repressor-like DNA-binding domains"/>
    <property type="match status" value="1"/>
</dbReference>